<evidence type="ECO:0000313" key="1">
    <source>
        <dbReference type="EMBL" id="GFS62327.1"/>
    </source>
</evidence>
<organism evidence="1 2">
    <name type="scientific">Nephila pilipes</name>
    <name type="common">Giant wood spider</name>
    <name type="synonym">Nephila maculata</name>
    <dbReference type="NCBI Taxonomy" id="299642"/>
    <lineage>
        <taxon>Eukaryota</taxon>
        <taxon>Metazoa</taxon>
        <taxon>Ecdysozoa</taxon>
        <taxon>Arthropoda</taxon>
        <taxon>Chelicerata</taxon>
        <taxon>Arachnida</taxon>
        <taxon>Araneae</taxon>
        <taxon>Araneomorphae</taxon>
        <taxon>Entelegynae</taxon>
        <taxon>Araneoidea</taxon>
        <taxon>Nephilidae</taxon>
        <taxon>Nephila</taxon>
    </lineage>
</organism>
<dbReference type="Proteomes" id="UP000887013">
    <property type="component" value="Unassembled WGS sequence"/>
</dbReference>
<keyword evidence="2" id="KW-1185">Reference proteome</keyword>
<dbReference type="AlphaFoldDB" id="A0A8X6KNL5"/>
<accession>A0A8X6KNL5</accession>
<name>A0A8X6KNL5_NEPPI</name>
<protein>
    <submittedName>
        <fullName evidence="1">Uncharacterized protein</fullName>
    </submittedName>
</protein>
<proteinExistence type="predicted"/>
<gene>
    <name evidence="1" type="ORF">NPIL_320211</name>
</gene>
<evidence type="ECO:0000313" key="2">
    <source>
        <dbReference type="Proteomes" id="UP000887013"/>
    </source>
</evidence>
<reference evidence="1" key="1">
    <citation type="submission" date="2020-08" db="EMBL/GenBank/DDBJ databases">
        <title>Multicomponent nature underlies the extraordinary mechanical properties of spider dragline silk.</title>
        <authorList>
            <person name="Kono N."/>
            <person name="Nakamura H."/>
            <person name="Mori M."/>
            <person name="Yoshida Y."/>
            <person name="Ohtoshi R."/>
            <person name="Malay A.D."/>
            <person name="Moran D.A.P."/>
            <person name="Tomita M."/>
            <person name="Numata K."/>
            <person name="Arakawa K."/>
        </authorList>
    </citation>
    <scope>NUCLEOTIDE SEQUENCE</scope>
</reference>
<comment type="caution">
    <text evidence="1">The sequence shown here is derived from an EMBL/GenBank/DDBJ whole genome shotgun (WGS) entry which is preliminary data.</text>
</comment>
<dbReference type="EMBL" id="BMAW01047708">
    <property type="protein sequence ID" value="GFS62327.1"/>
    <property type="molecule type" value="Genomic_DNA"/>
</dbReference>
<sequence length="90" mass="10308">MKKFKIYLRKRLTVEEIISLLRELSDNEKGSGDFLGMYESCDDENFIPVVSPGLGNDVDIEINDSQNQNVFVAHDGLQWKECVCRNAVRI</sequence>